<comment type="caution">
    <text evidence="1">The sequence shown here is derived from an EMBL/GenBank/DDBJ whole genome shotgun (WGS) entry which is preliminary data.</text>
</comment>
<name>A0A0F9TZG7_9ZZZZ</name>
<gene>
    <name evidence="1" type="ORF">LCGC14_0329850</name>
</gene>
<dbReference type="EMBL" id="LAZR01000231">
    <property type="protein sequence ID" value="KKN80392.1"/>
    <property type="molecule type" value="Genomic_DNA"/>
</dbReference>
<evidence type="ECO:0000313" key="1">
    <source>
        <dbReference type="EMBL" id="KKN80392.1"/>
    </source>
</evidence>
<proteinExistence type="predicted"/>
<organism evidence="1">
    <name type="scientific">marine sediment metagenome</name>
    <dbReference type="NCBI Taxonomy" id="412755"/>
    <lineage>
        <taxon>unclassified sequences</taxon>
        <taxon>metagenomes</taxon>
        <taxon>ecological metagenomes</taxon>
    </lineage>
</organism>
<dbReference type="AlphaFoldDB" id="A0A0F9TZG7"/>
<sequence>MVESITQRMRYFVEGDTPEEACDAATGTDALYDEHYLTERKVVGRKLVGKPVPVYEYPCEDDVALKN</sequence>
<protein>
    <submittedName>
        <fullName evidence="1">Uncharacterized protein</fullName>
    </submittedName>
</protein>
<reference evidence="1" key="1">
    <citation type="journal article" date="2015" name="Nature">
        <title>Complex archaea that bridge the gap between prokaryotes and eukaryotes.</title>
        <authorList>
            <person name="Spang A."/>
            <person name="Saw J.H."/>
            <person name="Jorgensen S.L."/>
            <person name="Zaremba-Niedzwiedzka K."/>
            <person name="Martijn J."/>
            <person name="Lind A.E."/>
            <person name="van Eijk R."/>
            <person name="Schleper C."/>
            <person name="Guy L."/>
            <person name="Ettema T.J."/>
        </authorList>
    </citation>
    <scope>NUCLEOTIDE SEQUENCE</scope>
</reference>
<accession>A0A0F9TZG7</accession>